<sequence length="461" mass="49379">MAFKWTDKQNTPLTTSTPSNQLRKSIKAAAIGSAIGLGTLMSSSAMALKTDFGMEYRATAFGVTSDAFDSTDPGTSDTDTGFGHLIRVKANFLDEDTGISVYTSVELAGDRWVGDNHGAASPANDQAFNAGSRGDNVRLDLGYVQIPVGHTIFRVGRQATSYNNCFLVCDDRRDRVLMIQPLSKKTTLVALYDRRQDAAPFANQDNGDMTTLGITSKITDNVNAGLVYVQWMNNYDGSIAYPGAATPYVLSNVTLFSGYVSGGLGDVAKATVGFNYFTNGNVEGAADDQYFTDDAPSAYLRLEGDAGVVGWGLQYIMSKDGGLISPGFDTYSSLINNNPDSTQSPTSMYRMGGTLGVKGYDEEVIAGKLTWNLTDKFAVTGAVGQLSVDNPTINADDDSMFYDLQFSYQVNKTLRTWLSVGMLEENEAGMLSSNGLVGPLPSAAFADDDVKAASLNMTVNF</sequence>
<dbReference type="SUPFAM" id="SSF56935">
    <property type="entry name" value="Porins"/>
    <property type="match status" value="1"/>
</dbReference>
<proteinExistence type="predicted"/>
<protein>
    <recommendedName>
        <fullName evidence="3">Porin domain-containing protein</fullName>
    </recommendedName>
</protein>
<comment type="caution">
    <text evidence="1">The sequence shown here is derived from an EMBL/GenBank/DDBJ whole genome shotgun (WGS) entry which is preliminary data.</text>
</comment>
<name>A0ABT2QTB3_9GAMM</name>
<organism evidence="1 2">
    <name type="scientific">Alloalcanivorax balearicus MACL04</name>
    <dbReference type="NCBI Taxonomy" id="1177182"/>
    <lineage>
        <taxon>Bacteria</taxon>
        <taxon>Pseudomonadati</taxon>
        <taxon>Pseudomonadota</taxon>
        <taxon>Gammaproteobacteria</taxon>
        <taxon>Oceanospirillales</taxon>
        <taxon>Alcanivoracaceae</taxon>
        <taxon>Alloalcanivorax</taxon>
    </lineage>
</organism>
<evidence type="ECO:0000313" key="2">
    <source>
        <dbReference type="Proteomes" id="UP001064106"/>
    </source>
</evidence>
<dbReference type="RefSeq" id="WP_262459060.1">
    <property type="nucleotide sequence ID" value="NZ_ARXS01000001.1"/>
</dbReference>
<evidence type="ECO:0008006" key="3">
    <source>
        <dbReference type="Google" id="ProtNLM"/>
    </source>
</evidence>
<dbReference type="Proteomes" id="UP001064106">
    <property type="component" value="Unassembled WGS sequence"/>
</dbReference>
<dbReference type="EMBL" id="ARXS01000001">
    <property type="protein sequence ID" value="MCU5780773.1"/>
    <property type="molecule type" value="Genomic_DNA"/>
</dbReference>
<evidence type="ECO:0000313" key="1">
    <source>
        <dbReference type="EMBL" id="MCU5780773.1"/>
    </source>
</evidence>
<gene>
    <name evidence="1" type="ORF">MA04_00073</name>
</gene>
<keyword evidence="2" id="KW-1185">Reference proteome</keyword>
<accession>A0ABT2QTB3</accession>
<reference evidence="1" key="1">
    <citation type="submission" date="2012-09" db="EMBL/GenBank/DDBJ databases">
        <title>Genome Sequence of alkane-degrading Bacterium Alcanivorax balearicus MACL04.</title>
        <authorList>
            <person name="Lai Q."/>
            <person name="Shao Z."/>
        </authorList>
    </citation>
    <scope>NUCLEOTIDE SEQUENCE</scope>
    <source>
        <strain evidence="1">MACL04</strain>
    </source>
</reference>